<reference evidence="1 2" key="3">
    <citation type="submission" date="2019-11" db="EMBL/GenBank/DDBJ databases">
        <title>A de novo genome assembly of a pear dwarfing rootstock.</title>
        <authorList>
            <person name="Wang F."/>
            <person name="Wang J."/>
            <person name="Li S."/>
            <person name="Zhang Y."/>
            <person name="Fang M."/>
            <person name="Ma L."/>
            <person name="Zhao Y."/>
            <person name="Jiang S."/>
        </authorList>
    </citation>
    <scope>NUCLEOTIDE SEQUENCE [LARGE SCALE GENOMIC DNA]</scope>
    <source>
        <strain evidence="1">S2</strain>
        <tissue evidence="1">Leaf</tissue>
    </source>
</reference>
<dbReference type="InterPro" id="IPR036242">
    <property type="entry name" value="Agglutinin_dom_sf"/>
</dbReference>
<name>A0A5N5HW27_9ROSA</name>
<reference evidence="2" key="2">
    <citation type="submission" date="2019-10" db="EMBL/GenBank/DDBJ databases">
        <title>A de novo genome assembly of a pear dwarfing rootstock.</title>
        <authorList>
            <person name="Wang F."/>
            <person name="Wang J."/>
            <person name="Li S."/>
            <person name="Zhang Y."/>
            <person name="Fang M."/>
            <person name="Ma L."/>
            <person name="Zhao Y."/>
            <person name="Jiang S."/>
        </authorList>
    </citation>
    <scope>NUCLEOTIDE SEQUENCE [LARGE SCALE GENOMIC DNA]</scope>
</reference>
<reference evidence="1 2" key="1">
    <citation type="submission" date="2019-09" db="EMBL/GenBank/DDBJ databases">
        <authorList>
            <person name="Ou C."/>
        </authorList>
    </citation>
    <scope>NUCLEOTIDE SEQUENCE [LARGE SCALE GENOMIC DNA]</scope>
    <source>
        <strain evidence="1">S2</strain>
        <tissue evidence="1">Leaf</tissue>
    </source>
</reference>
<evidence type="ECO:0000313" key="2">
    <source>
        <dbReference type="Proteomes" id="UP000327157"/>
    </source>
</evidence>
<keyword evidence="2" id="KW-1185">Reference proteome</keyword>
<evidence type="ECO:0000313" key="1">
    <source>
        <dbReference type="EMBL" id="KAB2632135.1"/>
    </source>
</evidence>
<comment type="caution">
    <text evidence="1">The sequence shown here is derived from an EMBL/GenBank/DDBJ whole genome shotgun (WGS) entry which is preliminary data.</text>
</comment>
<gene>
    <name evidence="1" type="ORF">D8674_028382</name>
</gene>
<sequence>MERVQPDHFAWKSNNNNQYVLLQDENIKNQEGILEFTGEVSGLNFTLENKDSGYVNIKEGVWWIVATAHTPKENLNDENCTLFKPEKVGQNTFRISHAYTQRSLRPCDVAGLEAVLCAINSRANPLVDLFTIIGS</sequence>
<dbReference type="Proteomes" id="UP000327157">
    <property type="component" value="Chromosome 6"/>
</dbReference>
<proteinExistence type="predicted"/>
<organism evidence="1 2">
    <name type="scientific">Pyrus ussuriensis x Pyrus communis</name>
    <dbReference type="NCBI Taxonomy" id="2448454"/>
    <lineage>
        <taxon>Eukaryota</taxon>
        <taxon>Viridiplantae</taxon>
        <taxon>Streptophyta</taxon>
        <taxon>Embryophyta</taxon>
        <taxon>Tracheophyta</taxon>
        <taxon>Spermatophyta</taxon>
        <taxon>Magnoliopsida</taxon>
        <taxon>eudicotyledons</taxon>
        <taxon>Gunneridae</taxon>
        <taxon>Pentapetalae</taxon>
        <taxon>rosids</taxon>
        <taxon>fabids</taxon>
        <taxon>Rosales</taxon>
        <taxon>Rosaceae</taxon>
        <taxon>Amygdaloideae</taxon>
        <taxon>Maleae</taxon>
        <taxon>Pyrus</taxon>
    </lineage>
</organism>
<dbReference type="AlphaFoldDB" id="A0A5N5HW27"/>
<dbReference type="SUPFAM" id="SSF50382">
    <property type="entry name" value="Agglutinin"/>
    <property type="match status" value="1"/>
</dbReference>
<dbReference type="Gene3D" id="2.80.10.50">
    <property type="match status" value="1"/>
</dbReference>
<accession>A0A5N5HW27</accession>
<protein>
    <submittedName>
        <fullName evidence="1">Uncharacterized protein</fullName>
    </submittedName>
</protein>
<dbReference type="EMBL" id="SMOL01000120">
    <property type="protein sequence ID" value="KAB2632135.1"/>
    <property type="molecule type" value="Genomic_DNA"/>
</dbReference>